<dbReference type="InterPro" id="IPR003313">
    <property type="entry name" value="AraC-bd"/>
</dbReference>
<dbReference type="Pfam" id="PF02311">
    <property type="entry name" value="AraC_binding"/>
    <property type="match status" value="1"/>
</dbReference>
<dbReference type="InterPro" id="IPR018060">
    <property type="entry name" value="HTH_AraC"/>
</dbReference>
<keyword evidence="2 5" id="KW-0238">DNA-binding</keyword>
<dbReference type="PANTHER" id="PTHR43280:SF32">
    <property type="entry name" value="TRANSCRIPTIONAL REGULATORY PROTEIN"/>
    <property type="match status" value="1"/>
</dbReference>
<proteinExistence type="predicted"/>
<evidence type="ECO:0000313" key="6">
    <source>
        <dbReference type="Proteomes" id="UP000316778"/>
    </source>
</evidence>
<keyword evidence="6" id="KW-1185">Reference proteome</keyword>
<dbReference type="PRINTS" id="PR00032">
    <property type="entry name" value="HTHARAC"/>
</dbReference>
<dbReference type="OrthoDB" id="2585681at2"/>
<dbReference type="Gene3D" id="2.60.120.10">
    <property type="entry name" value="Jelly Rolls"/>
    <property type="match status" value="1"/>
</dbReference>
<dbReference type="EMBL" id="VLLG01000003">
    <property type="protein sequence ID" value="TWI88744.1"/>
    <property type="molecule type" value="Genomic_DNA"/>
</dbReference>
<keyword evidence="1" id="KW-0805">Transcription regulation</keyword>
<keyword evidence="3" id="KW-0804">Transcription</keyword>
<evidence type="ECO:0000313" key="5">
    <source>
        <dbReference type="EMBL" id="TWI88744.1"/>
    </source>
</evidence>
<dbReference type="SMART" id="SM00342">
    <property type="entry name" value="HTH_ARAC"/>
    <property type="match status" value="1"/>
</dbReference>
<accession>A0A562T669</accession>
<evidence type="ECO:0000256" key="3">
    <source>
        <dbReference type="ARBA" id="ARBA00023163"/>
    </source>
</evidence>
<dbReference type="SUPFAM" id="SSF46689">
    <property type="entry name" value="Homeodomain-like"/>
    <property type="match status" value="1"/>
</dbReference>
<dbReference type="SUPFAM" id="SSF51215">
    <property type="entry name" value="Regulatory protein AraC"/>
    <property type="match status" value="1"/>
</dbReference>
<dbReference type="GO" id="GO:0003700">
    <property type="term" value="F:DNA-binding transcription factor activity"/>
    <property type="evidence" value="ECO:0007669"/>
    <property type="project" value="InterPro"/>
</dbReference>
<dbReference type="Proteomes" id="UP000316778">
    <property type="component" value="Unassembled WGS sequence"/>
</dbReference>
<evidence type="ECO:0000256" key="1">
    <source>
        <dbReference type="ARBA" id="ARBA00023015"/>
    </source>
</evidence>
<dbReference type="GO" id="GO:0043565">
    <property type="term" value="F:sequence-specific DNA binding"/>
    <property type="evidence" value="ECO:0007669"/>
    <property type="project" value="InterPro"/>
</dbReference>
<dbReference type="InterPro" id="IPR014710">
    <property type="entry name" value="RmlC-like_jellyroll"/>
</dbReference>
<dbReference type="AlphaFoldDB" id="A0A562T669"/>
<dbReference type="RefSeq" id="WP_145714526.1">
    <property type="nucleotide sequence ID" value="NZ_BAAAFY010000001.1"/>
</dbReference>
<protein>
    <submittedName>
        <fullName evidence="5">AraC-like DNA-binding protein</fullName>
    </submittedName>
</protein>
<dbReference type="InterPro" id="IPR020449">
    <property type="entry name" value="Tscrpt_reg_AraC-type_HTH"/>
</dbReference>
<dbReference type="Pfam" id="PF12833">
    <property type="entry name" value="HTH_18"/>
    <property type="match status" value="1"/>
</dbReference>
<feature type="domain" description="HTH araC/xylS-type" evidence="4">
    <location>
        <begin position="191"/>
        <end position="289"/>
    </location>
</feature>
<dbReference type="InterPro" id="IPR037923">
    <property type="entry name" value="HTH-like"/>
</dbReference>
<dbReference type="InterPro" id="IPR009057">
    <property type="entry name" value="Homeodomain-like_sf"/>
</dbReference>
<evidence type="ECO:0000259" key="4">
    <source>
        <dbReference type="PROSITE" id="PS01124"/>
    </source>
</evidence>
<evidence type="ECO:0000256" key="2">
    <source>
        <dbReference type="ARBA" id="ARBA00023125"/>
    </source>
</evidence>
<dbReference type="PANTHER" id="PTHR43280">
    <property type="entry name" value="ARAC-FAMILY TRANSCRIPTIONAL REGULATOR"/>
    <property type="match status" value="1"/>
</dbReference>
<gene>
    <name evidence="5" type="ORF">LX66_2830</name>
</gene>
<dbReference type="PROSITE" id="PS01124">
    <property type="entry name" value="HTH_ARAC_FAMILY_2"/>
    <property type="match status" value="1"/>
</dbReference>
<sequence length="292" mass="34231">MAKSKIPVYDIYGIIPGHTQQDLLLSRFAPYVREHRHLHTQHGHSFYHLVLFTKGAGEHTIDFDRFTVQPYQVYFMAPGQVHSWHFNGDMEGYLVHFSPAFFQSFLADQHYLDRFGFFRGISKEAVLQIPAAMRKDAVALFENMLAELEQPREGGLDMIRMYLLQFFMQVERCCGNAEKQQVPRQKQLLLANFQQLINKHYNTIRLPREYAELLYITPNHLNALCQDLVGRTAGEMIRDRVLLEAKRLLVNEALTITEIAYALNFQDNSYFNRFFRKNTGMTPEAFRKQIHH</sequence>
<reference evidence="5 6" key="1">
    <citation type="journal article" date="2013" name="Stand. Genomic Sci.">
        <title>Genomic Encyclopedia of Type Strains, Phase I: The one thousand microbial genomes (KMG-I) project.</title>
        <authorList>
            <person name="Kyrpides N.C."/>
            <person name="Woyke T."/>
            <person name="Eisen J.A."/>
            <person name="Garrity G."/>
            <person name="Lilburn T.G."/>
            <person name="Beck B.J."/>
            <person name="Whitman W.B."/>
            <person name="Hugenholtz P."/>
            <person name="Klenk H.P."/>
        </authorList>
    </citation>
    <scope>NUCLEOTIDE SEQUENCE [LARGE SCALE GENOMIC DNA]</scope>
    <source>
        <strain evidence="5 6">DSM 13484</strain>
    </source>
</reference>
<organism evidence="5 6">
    <name type="scientific">Chitinophaga japonensis</name>
    <name type="common">Flexibacter japonensis</name>
    <dbReference type="NCBI Taxonomy" id="104662"/>
    <lineage>
        <taxon>Bacteria</taxon>
        <taxon>Pseudomonadati</taxon>
        <taxon>Bacteroidota</taxon>
        <taxon>Chitinophagia</taxon>
        <taxon>Chitinophagales</taxon>
        <taxon>Chitinophagaceae</taxon>
        <taxon>Chitinophaga</taxon>
    </lineage>
</organism>
<dbReference type="Gene3D" id="1.10.10.60">
    <property type="entry name" value="Homeodomain-like"/>
    <property type="match status" value="1"/>
</dbReference>
<comment type="caution">
    <text evidence="5">The sequence shown here is derived from an EMBL/GenBank/DDBJ whole genome shotgun (WGS) entry which is preliminary data.</text>
</comment>
<name>A0A562T669_CHIJA</name>